<sequence>DSQKSPKEGVLITGGGGYFGFCLGCALNQKGVHVILFDISSPAQTIPEGIKFMYGDIHHLPDIEKAFQDVDVTCVFHIASYGIAGQEQLNRNLIEEVIVGGTDNILQTRKRRGVPRLVYTSTFNVIFGGQVFRNGDESLPYLSLHLHHDNYSQTKSIAEKKVLEASGTVLERSDDILNLCFEASWHLWA</sequence>
<dbReference type="GO" id="GO:0016616">
    <property type="term" value="F:oxidoreductase activity, acting on the CH-OH group of donors, NAD or NADP as acceptor"/>
    <property type="evidence" value="ECO:0007669"/>
    <property type="project" value="InterPro"/>
</dbReference>
<dbReference type="PANTHER" id="PTHR10366:SF816">
    <property type="entry name" value="SHORT-CHAIN DEHYDROGENASE_REDUCTASE FAMILY 42E MEMBER 1"/>
    <property type="match status" value="1"/>
</dbReference>
<proteinExistence type="predicted"/>
<dbReference type="GO" id="GO:0006694">
    <property type="term" value="P:steroid biosynthetic process"/>
    <property type="evidence" value="ECO:0007669"/>
    <property type="project" value="InterPro"/>
</dbReference>
<evidence type="ECO:0000313" key="4">
    <source>
        <dbReference type="Proteomes" id="UP000010552"/>
    </source>
</evidence>
<keyword evidence="4" id="KW-1185">Reference proteome</keyword>
<protein>
    <submittedName>
        <fullName evidence="3">Short chain dehydrogenase/reductase family 42E member 1</fullName>
    </submittedName>
</protein>
<evidence type="ECO:0000259" key="2">
    <source>
        <dbReference type="Pfam" id="PF01073"/>
    </source>
</evidence>
<feature type="domain" description="3-beta hydroxysteroid dehydrogenase/isomerase" evidence="2">
    <location>
        <begin position="11"/>
        <end position="177"/>
    </location>
</feature>
<name>L5KSJ7_PTEAL</name>
<reference evidence="4" key="1">
    <citation type="journal article" date="2013" name="Science">
        <title>Comparative analysis of bat genomes provides insight into the evolution of flight and immunity.</title>
        <authorList>
            <person name="Zhang G."/>
            <person name="Cowled C."/>
            <person name="Shi Z."/>
            <person name="Huang Z."/>
            <person name="Bishop-Lilly K.A."/>
            <person name="Fang X."/>
            <person name="Wynne J.W."/>
            <person name="Xiong Z."/>
            <person name="Baker M.L."/>
            <person name="Zhao W."/>
            <person name="Tachedjian M."/>
            <person name="Zhu Y."/>
            <person name="Zhou P."/>
            <person name="Jiang X."/>
            <person name="Ng J."/>
            <person name="Yang L."/>
            <person name="Wu L."/>
            <person name="Xiao J."/>
            <person name="Feng Y."/>
            <person name="Chen Y."/>
            <person name="Sun X."/>
            <person name="Zhang Y."/>
            <person name="Marsh G.A."/>
            <person name="Crameri G."/>
            <person name="Broder C.C."/>
            <person name="Frey K.G."/>
            <person name="Wang L.F."/>
            <person name="Wang J."/>
        </authorList>
    </citation>
    <scope>NUCLEOTIDE SEQUENCE [LARGE SCALE GENOMIC DNA]</scope>
</reference>
<organism evidence="3 4">
    <name type="scientific">Pteropus alecto</name>
    <name type="common">Black flying fox</name>
    <dbReference type="NCBI Taxonomy" id="9402"/>
    <lineage>
        <taxon>Eukaryota</taxon>
        <taxon>Metazoa</taxon>
        <taxon>Chordata</taxon>
        <taxon>Craniata</taxon>
        <taxon>Vertebrata</taxon>
        <taxon>Euteleostomi</taxon>
        <taxon>Mammalia</taxon>
        <taxon>Eutheria</taxon>
        <taxon>Laurasiatheria</taxon>
        <taxon>Chiroptera</taxon>
        <taxon>Yinpterochiroptera</taxon>
        <taxon>Pteropodoidea</taxon>
        <taxon>Pteropodidae</taxon>
        <taxon>Pteropodinae</taxon>
        <taxon>Pteropus</taxon>
    </lineage>
</organism>
<gene>
    <name evidence="3" type="ORF">PAL_GLEAN10016147</name>
</gene>
<evidence type="ECO:0000313" key="3">
    <source>
        <dbReference type="EMBL" id="ELK14429.1"/>
    </source>
</evidence>
<dbReference type="InterPro" id="IPR050425">
    <property type="entry name" value="NAD(P)_dehydrat-like"/>
</dbReference>
<evidence type="ECO:0000256" key="1">
    <source>
        <dbReference type="ARBA" id="ARBA00023002"/>
    </source>
</evidence>
<dbReference type="Proteomes" id="UP000010552">
    <property type="component" value="Unassembled WGS sequence"/>
</dbReference>
<dbReference type="Pfam" id="PF01073">
    <property type="entry name" value="3Beta_HSD"/>
    <property type="match status" value="1"/>
</dbReference>
<dbReference type="AlphaFoldDB" id="L5KSJ7"/>
<keyword evidence="1" id="KW-0560">Oxidoreductase</keyword>
<accession>L5KSJ7</accession>
<dbReference type="eggNOG" id="KOG1430">
    <property type="taxonomic scope" value="Eukaryota"/>
</dbReference>
<feature type="non-terminal residue" evidence="3">
    <location>
        <position position="1"/>
    </location>
</feature>
<dbReference type="PANTHER" id="PTHR10366">
    <property type="entry name" value="NAD DEPENDENT EPIMERASE/DEHYDRATASE"/>
    <property type="match status" value="1"/>
</dbReference>
<dbReference type="SUPFAM" id="SSF51735">
    <property type="entry name" value="NAD(P)-binding Rossmann-fold domains"/>
    <property type="match status" value="1"/>
</dbReference>
<dbReference type="InParanoid" id="L5KSJ7"/>
<dbReference type="InterPro" id="IPR036291">
    <property type="entry name" value="NAD(P)-bd_dom_sf"/>
</dbReference>
<dbReference type="Gene3D" id="3.40.50.720">
    <property type="entry name" value="NAD(P)-binding Rossmann-like Domain"/>
    <property type="match status" value="1"/>
</dbReference>
<dbReference type="InterPro" id="IPR002225">
    <property type="entry name" value="3Beta_OHSteriod_DH/Estase"/>
</dbReference>
<dbReference type="EMBL" id="KB030572">
    <property type="protein sequence ID" value="ELK14429.1"/>
    <property type="molecule type" value="Genomic_DNA"/>
</dbReference>
<dbReference type="STRING" id="9402.L5KSJ7"/>